<evidence type="ECO:0000313" key="13">
    <source>
        <dbReference type="Proteomes" id="UP001600894"/>
    </source>
</evidence>
<dbReference type="Gene3D" id="3.40.1190.20">
    <property type="match status" value="1"/>
</dbReference>
<evidence type="ECO:0000256" key="3">
    <source>
        <dbReference type="ARBA" id="ARBA00004868"/>
    </source>
</evidence>
<dbReference type="RefSeq" id="WP_390470841.1">
    <property type="nucleotide sequence ID" value="NZ_BAABXL010000001.1"/>
</dbReference>
<name>A0ABQ0B1Q4_9FIRM</name>
<evidence type="ECO:0000256" key="2">
    <source>
        <dbReference type="ARBA" id="ARBA00001946"/>
    </source>
</evidence>
<dbReference type="GO" id="GO:0016301">
    <property type="term" value="F:kinase activity"/>
    <property type="evidence" value="ECO:0007669"/>
    <property type="project" value="UniProtKB-KW"/>
</dbReference>
<dbReference type="PRINTS" id="PR01099">
    <property type="entry name" value="HYETHTZKNASE"/>
</dbReference>
<evidence type="ECO:0000256" key="1">
    <source>
        <dbReference type="ARBA" id="ARBA00001771"/>
    </source>
</evidence>
<dbReference type="EMBL" id="BAABXL010000001">
    <property type="protein sequence ID" value="GAA6270214.1"/>
    <property type="molecule type" value="Genomic_DNA"/>
</dbReference>
<keyword evidence="8 11" id="KW-0067">ATP-binding</keyword>
<accession>A0ABQ0B1Q4</accession>
<keyword evidence="13" id="KW-1185">Reference proteome</keyword>
<dbReference type="Proteomes" id="UP001600894">
    <property type="component" value="Unassembled WGS sequence"/>
</dbReference>
<keyword evidence="10 11" id="KW-0784">Thiamine biosynthesis</keyword>
<comment type="similarity">
    <text evidence="11">Belongs to the Thz kinase family.</text>
</comment>
<evidence type="ECO:0000256" key="6">
    <source>
        <dbReference type="ARBA" id="ARBA00022741"/>
    </source>
</evidence>
<dbReference type="InterPro" id="IPR000417">
    <property type="entry name" value="Hyethyz_kinase"/>
</dbReference>
<feature type="binding site" evidence="11">
    <location>
        <position position="39"/>
    </location>
    <ligand>
        <name>substrate</name>
    </ligand>
</feature>
<comment type="cofactor">
    <cofactor evidence="2 11">
        <name>Mg(2+)</name>
        <dbReference type="ChEBI" id="CHEBI:18420"/>
    </cofactor>
</comment>
<dbReference type="SUPFAM" id="SSF53613">
    <property type="entry name" value="Ribokinase-like"/>
    <property type="match status" value="1"/>
</dbReference>
<keyword evidence="9 11" id="KW-0460">Magnesium</keyword>
<evidence type="ECO:0000256" key="4">
    <source>
        <dbReference type="ARBA" id="ARBA00022679"/>
    </source>
</evidence>
<evidence type="ECO:0000313" key="12">
    <source>
        <dbReference type="EMBL" id="GAA6270214.1"/>
    </source>
</evidence>
<organism evidence="12 13">
    <name type="scientific">Enterocloster alcoholdehydrogenati</name>
    <dbReference type="NCBI Taxonomy" id="2547410"/>
    <lineage>
        <taxon>Bacteria</taxon>
        <taxon>Bacillati</taxon>
        <taxon>Bacillota</taxon>
        <taxon>Clostridia</taxon>
        <taxon>Lachnospirales</taxon>
        <taxon>Lachnospiraceae</taxon>
        <taxon>Enterocloster</taxon>
    </lineage>
</organism>
<dbReference type="Pfam" id="PF02110">
    <property type="entry name" value="HK"/>
    <property type="match status" value="1"/>
</dbReference>
<comment type="caution">
    <text evidence="12">The sequence shown here is derived from an EMBL/GenBank/DDBJ whole genome shotgun (WGS) entry which is preliminary data.</text>
</comment>
<reference evidence="12 13" key="1">
    <citation type="submission" date="2024-04" db="EMBL/GenBank/DDBJ databases">
        <title>Defined microbial consortia suppress multidrug-resistant proinflammatory Enterobacteriaceae via ecological control.</title>
        <authorList>
            <person name="Furuichi M."/>
            <person name="Kawaguchi T."/>
            <person name="Pust M."/>
            <person name="Yasuma K."/>
            <person name="Plichta D."/>
            <person name="Hasegawa N."/>
            <person name="Ohya T."/>
            <person name="Bhattarai S."/>
            <person name="Sasajima S."/>
            <person name="Aoto Y."/>
            <person name="Tuganbaev T."/>
            <person name="Yaginuma M."/>
            <person name="Ueda M."/>
            <person name="Okahashi N."/>
            <person name="Amafuji K."/>
            <person name="Kiridooshi Y."/>
            <person name="Sugita K."/>
            <person name="Strazar M."/>
            <person name="Skelly A."/>
            <person name="Suda W."/>
            <person name="Hattori M."/>
            <person name="Nakamoto N."/>
            <person name="Caballero S."/>
            <person name="Norman J."/>
            <person name="Olle B."/>
            <person name="Tanoue T."/>
            <person name="Arita M."/>
            <person name="Bucci V."/>
            <person name="Atarashi K."/>
            <person name="Xavier R."/>
            <person name="Honda K."/>
        </authorList>
    </citation>
    <scope>NUCLEOTIDE SEQUENCE [LARGE SCALE GENOMIC DNA]</scope>
    <source>
        <strain evidence="13">f13</strain>
    </source>
</reference>
<feature type="binding site" evidence="11">
    <location>
        <position position="195"/>
    </location>
    <ligand>
        <name>substrate</name>
    </ligand>
</feature>
<dbReference type="EC" id="2.7.1.50" evidence="11"/>
<keyword evidence="6 11" id="KW-0547">Nucleotide-binding</keyword>
<sequence>MDLISRLHTSSPLIHCITHPIAINDCANAVLALGARPIMAEHPAEAAQIAALAQSLTVSLGNITDARAESIMAAGRIRPGVIDLVGIACSDFRMKLAKRFIQECHPAVIKGNASEIRAIAGTGFHSQGIDVSPKDAVEKGDESAQLKLALLMKGIADQTGAVVAASGAVDVIVAPGEDTAYFLENGVPSMAQITGTGCMLTCIMGAFMAVTSPLNAAIAGAAALGISGETADCSLGLGTYHMKLLDALSLLSDETLERRMKLHTKTLRVYTDGSTSA</sequence>
<feature type="binding site" evidence="11">
    <location>
        <position position="110"/>
    </location>
    <ligand>
        <name>ATP</name>
        <dbReference type="ChEBI" id="CHEBI:30616"/>
    </ligand>
</feature>
<proteinExistence type="inferred from homology"/>
<keyword evidence="4 11" id="KW-0808">Transferase</keyword>
<evidence type="ECO:0000256" key="8">
    <source>
        <dbReference type="ARBA" id="ARBA00022840"/>
    </source>
</evidence>
<feature type="binding site" evidence="11">
    <location>
        <position position="166"/>
    </location>
    <ligand>
        <name>ATP</name>
        <dbReference type="ChEBI" id="CHEBI:30616"/>
    </ligand>
</feature>
<evidence type="ECO:0000256" key="5">
    <source>
        <dbReference type="ARBA" id="ARBA00022723"/>
    </source>
</evidence>
<dbReference type="PIRSF" id="PIRSF000513">
    <property type="entry name" value="Thz_kinase"/>
    <property type="match status" value="1"/>
</dbReference>
<evidence type="ECO:0000256" key="10">
    <source>
        <dbReference type="ARBA" id="ARBA00022977"/>
    </source>
</evidence>
<comment type="pathway">
    <text evidence="3 11">Cofactor biosynthesis; thiamine diphosphate biosynthesis; 4-methyl-5-(2-phosphoethyl)-thiazole from 5-(2-hydroxyethyl)-4-methylthiazole: step 1/1.</text>
</comment>
<evidence type="ECO:0000256" key="7">
    <source>
        <dbReference type="ARBA" id="ARBA00022777"/>
    </source>
</evidence>
<comment type="catalytic activity">
    <reaction evidence="1 11">
        <text>5-(2-hydroxyethyl)-4-methylthiazole + ATP = 4-methyl-5-(2-phosphooxyethyl)-thiazole + ADP + H(+)</text>
        <dbReference type="Rhea" id="RHEA:24212"/>
        <dbReference type="ChEBI" id="CHEBI:15378"/>
        <dbReference type="ChEBI" id="CHEBI:17957"/>
        <dbReference type="ChEBI" id="CHEBI:30616"/>
        <dbReference type="ChEBI" id="CHEBI:58296"/>
        <dbReference type="ChEBI" id="CHEBI:456216"/>
        <dbReference type="EC" id="2.7.1.50"/>
    </reaction>
</comment>
<comment type="function">
    <text evidence="11">Catalyzes the phosphorylation of the hydroxyl group of 4-methyl-5-beta-hydroxyethylthiazole (THZ).</text>
</comment>
<gene>
    <name evidence="11 12" type="primary">thiM</name>
    <name evidence="12" type="ORF">F130042H8_32740</name>
</gene>
<evidence type="ECO:0000256" key="11">
    <source>
        <dbReference type="HAMAP-Rule" id="MF_00228"/>
    </source>
</evidence>
<protein>
    <recommendedName>
        <fullName evidence="11">Hydroxyethylthiazole kinase</fullName>
        <ecNumber evidence="11">2.7.1.50</ecNumber>
    </recommendedName>
    <alternativeName>
        <fullName evidence="11">4-methyl-5-beta-hydroxyethylthiazole kinase</fullName>
        <shortName evidence="11">TH kinase</shortName>
        <shortName evidence="11">Thz kinase</shortName>
    </alternativeName>
</protein>
<keyword evidence="5 11" id="KW-0479">Metal-binding</keyword>
<keyword evidence="7 11" id="KW-0418">Kinase</keyword>
<dbReference type="InterPro" id="IPR029056">
    <property type="entry name" value="Ribokinase-like"/>
</dbReference>
<evidence type="ECO:0000256" key="9">
    <source>
        <dbReference type="ARBA" id="ARBA00022842"/>
    </source>
</evidence>
<dbReference type="HAMAP" id="MF_00228">
    <property type="entry name" value="Thz_kinase"/>
    <property type="match status" value="1"/>
</dbReference>